<organism evidence="1">
    <name type="scientific">Spodoptera frugiperda</name>
    <name type="common">Fall armyworm</name>
    <dbReference type="NCBI Taxonomy" id="7108"/>
    <lineage>
        <taxon>Eukaryota</taxon>
        <taxon>Metazoa</taxon>
        <taxon>Ecdysozoa</taxon>
        <taxon>Arthropoda</taxon>
        <taxon>Hexapoda</taxon>
        <taxon>Insecta</taxon>
        <taxon>Pterygota</taxon>
        <taxon>Neoptera</taxon>
        <taxon>Endopterygota</taxon>
        <taxon>Lepidoptera</taxon>
        <taxon>Glossata</taxon>
        <taxon>Ditrysia</taxon>
        <taxon>Noctuoidea</taxon>
        <taxon>Noctuidae</taxon>
        <taxon>Amphipyrinae</taxon>
        <taxon>Spodoptera</taxon>
    </lineage>
</organism>
<dbReference type="EMBL" id="ODYU01012101">
    <property type="protein sequence ID" value="SOQ58218.1"/>
    <property type="molecule type" value="Genomic_DNA"/>
</dbReference>
<protein>
    <submittedName>
        <fullName evidence="1">SFRICE_029379</fullName>
    </submittedName>
</protein>
<gene>
    <name evidence="1" type="ORF">SFRICE_029379</name>
</gene>
<accession>A0A2H1WYW3</accession>
<evidence type="ECO:0000313" key="1">
    <source>
        <dbReference type="EMBL" id="SOQ58218.1"/>
    </source>
</evidence>
<proteinExistence type="predicted"/>
<name>A0A2H1WYW3_SPOFR</name>
<reference evidence="1" key="1">
    <citation type="submission" date="2016-07" db="EMBL/GenBank/DDBJ databases">
        <authorList>
            <person name="Bretaudeau A."/>
        </authorList>
    </citation>
    <scope>NUCLEOTIDE SEQUENCE</scope>
    <source>
        <strain evidence="1">Rice</strain>
        <tissue evidence="1">Whole body</tissue>
    </source>
</reference>
<dbReference type="AlphaFoldDB" id="A0A2H1WYW3"/>
<sequence>MTMIGGSQTHPQQRSIAHIWWKSTLRENDFNTHYMSKHTHIVGRLPDKDCFQAANFNRKHLLADEMMLGCYHTNRAIVDRCHRSMVVARTVSSLGKCGRVLGAKLQRAPRRHKTDKTLKVGGAEINSFQTAREYVRARNDCARTCCLLNVAREKLNGNIMYRVKCAASNTDD</sequence>